<proteinExistence type="predicted"/>
<dbReference type="GeneID" id="12980183"/>
<reference evidence="1 2" key="1">
    <citation type="submission" date="2011-05" db="EMBL/GenBank/DDBJ databases">
        <authorList>
            <person name="Sadunishvili T."/>
            <person name="Gaganidze D."/>
            <person name="Kropinski A.M."/>
            <person name="Lingohr E.J."/>
            <person name="Ghudumidze N."/>
            <person name="Kvesitadze G."/>
        </authorList>
    </citation>
    <scope>NUCLEOTIDE SEQUENCE [LARGE SCALE GENOMIC DNA]</scope>
</reference>
<dbReference type="EMBL" id="JN022534">
    <property type="protein sequence ID" value="AEX65702.1"/>
    <property type="molecule type" value="Genomic_DNA"/>
</dbReference>
<dbReference type="GO" id="GO:0003676">
    <property type="term" value="F:nucleic acid binding"/>
    <property type="evidence" value="ECO:0007669"/>
    <property type="project" value="InterPro"/>
</dbReference>
<dbReference type="OrthoDB" id="14295at10239"/>
<dbReference type="InterPro" id="IPR011856">
    <property type="entry name" value="tRNA_endonuc-like_dom_sf"/>
</dbReference>
<organism evidence="1 2">
    <name type="scientific">Xanthomonas phage vB_XveM_DIBBI</name>
    <dbReference type="NCBI Taxonomy" id="1129194"/>
    <lineage>
        <taxon>Viruses</taxon>
        <taxon>Duplodnaviria</taxon>
        <taxon>Heunggongvirae</taxon>
        <taxon>Uroviricota</taxon>
        <taxon>Caudoviricetes</taxon>
        <taxon>Dibbivirus</taxon>
        <taxon>Dibbivirus DIBBI</taxon>
    </lineage>
</organism>
<name>I3PGW7_9CAUD</name>
<dbReference type="Gene3D" id="3.40.1350.10">
    <property type="match status" value="1"/>
</dbReference>
<dbReference type="KEGG" id="vg:12980183"/>
<protein>
    <submittedName>
        <fullName evidence="1">Uncharacterized protein</fullName>
    </submittedName>
</protein>
<evidence type="ECO:0000313" key="2">
    <source>
        <dbReference type="Proteomes" id="UP000005249"/>
    </source>
</evidence>
<dbReference type="RefSeq" id="YP_006383641.1">
    <property type="nucleotide sequence ID" value="NC_017981.1"/>
</dbReference>
<accession>I3PGW7</accession>
<dbReference type="Proteomes" id="UP000005249">
    <property type="component" value="Segment"/>
</dbReference>
<gene>
    <name evidence="1" type="ORF">DIBBI_034</name>
</gene>
<keyword evidence="2" id="KW-1185">Reference proteome</keyword>
<evidence type="ECO:0000313" key="1">
    <source>
        <dbReference type="EMBL" id="AEX65702.1"/>
    </source>
</evidence>
<sequence length="136" mass="15448">MKLIDDAYYEFYDGPTGPRGSSPKEKIEQVDAVAFTRYNFPGVLFFHPVNEGNIPVQYRSKLVEQGMLAGISDFVILKPSRGFHGALIEMKRSNKSDSKVSADQIDILKQARSDGYFTAITYGFEEFRKALLYYLD</sequence>